<accession>A0A6A4V604</accession>
<dbReference type="Pfam" id="PF00096">
    <property type="entry name" value="zf-C2H2"/>
    <property type="match status" value="4"/>
</dbReference>
<feature type="domain" description="C2H2-type" evidence="8">
    <location>
        <begin position="508"/>
        <end position="535"/>
    </location>
</feature>
<feature type="compositionally biased region" description="Low complexity" evidence="7">
    <location>
        <begin position="575"/>
        <end position="587"/>
    </location>
</feature>
<evidence type="ECO:0000256" key="2">
    <source>
        <dbReference type="ARBA" id="ARBA00022737"/>
    </source>
</evidence>
<dbReference type="PROSITE" id="PS50157">
    <property type="entry name" value="ZINC_FINGER_C2H2_2"/>
    <property type="match status" value="6"/>
</dbReference>
<feature type="domain" description="C2H2-type" evidence="8">
    <location>
        <begin position="537"/>
        <end position="565"/>
    </location>
</feature>
<evidence type="ECO:0000256" key="6">
    <source>
        <dbReference type="PROSITE-ProRule" id="PRU00042"/>
    </source>
</evidence>
<organism evidence="9 10">
    <name type="scientific">Amphibalanus amphitrite</name>
    <name type="common">Striped barnacle</name>
    <name type="synonym">Balanus amphitrite</name>
    <dbReference type="NCBI Taxonomy" id="1232801"/>
    <lineage>
        <taxon>Eukaryota</taxon>
        <taxon>Metazoa</taxon>
        <taxon>Ecdysozoa</taxon>
        <taxon>Arthropoda</taxon>
        <taxon>Crustacea</taxon>
        <taxon>Multicrustacea</taxon>
        <taxon>Cirripedia</taxon>
        <taxon>Thoracica</taxon>
        <taxon>Thoracicalcarea</taxon>
        <taxon>Balanomorpha</taxon>
        <taxon>Balanoidea</taxon>
        <taxon>Balanidae</taxon>
        <taxon>Amphibalaninae</taxon>
        <taxon>Amphibalanus</taxon>
    </lineage>
</organism>
<gene>
    <name evidence="9" type="primary">ZNF324</name>
    <name evidence="9" type="ORF">FJT64_012522</name>
</gene>
<dbReference type="SUPFAM" id="SSF57667">
    <property type="entry name" value="beta-beta-alpha zinc fingers"/>
    <property type="match status" value="2"/>
</dbReference>
<dbReference type="SMART" id="SM00355">
    <property type="entry name" value="ZnF_C2H2"/>
    <property type="match status" value="8"/>
</dbReference>
<dbReference type="AlphaFoldDB" id="A0A6A4V604"/>
<comment type="caution">
    <text evidence="9">The sequence shown here is derived from an EMBL/GenBank/DDBJ whole genome shotgun (WGS) entry which is preliminary data.</text>
</comment>
<feature type="domain" description="C2H2-type" evidence="8">
    <location>
        <begin position="398"/>
        <end position="426"/>
    </location>
</feature>
<keyword evidence="3 6" id="KW-0863">Zinc-finger</keyword>
<feature type="region of interest" description="Disordered" evidence="7">
    <location>
        <begin position="561"/>
        <end position="589"/>
    </location>
</feature>
<feature type="region of interest" description="Disordered" evidence="7">
    <location>
        <begin position="1"/>
        <end position="20"/>
    </location>
</feature>
<dbReference type="Proteomes" id="UP000440578">
    <property type="component" value="Unassembled WGS sequence"/>
</dbReference>
<dbReference type="InterPro" id="IPR013087">
    <property type="entry name" value="Znf_C2H2_type"/>
</dbReference>
<keyword evidence="10" id="KW-1185">Reference proteome</keyword>
<dbReference type="InterPro" id="IPR036236">
    <property type="entry name" value="Znf_C2H2_sf"/>
</dbReference>
<dbReference type="Gene3D" id="3.30.160.60">
    <property type="entry name" value="Classic Zinc Finger"/>
    <property type="match status" value="5"/>
</dbReference>
<name>A0A6A4V604_AMPAM</name>
<dbReference type="GO" id="GO:0000978">
    <property type="term" value="F:RNA polymerase II cis-regulatory region sequence-specific DNA binding"/>
    <property type="evidence" value="ECO:0007669"/>
    <property type="project" value="TreeGrafter"/>
</dbReference>
<reference evidence="9 10" key="1">
    <citation type="submission" date="2019-07" db="EMBL/GenBank/DDBJ databases">
        <title>Draft genome assembly of a fouling barnacle, Amphibalanus amphitrite (Darwin, 1854): The first reference genome for Thecostraca.</title>
        <authorList>
            <person name="Kim W."/>
        </authorList>
    </citation>
    <scope>NUCLEOTIDE SEQUENCE [LARGE SCALE GENOMIC DNA]</scope>
    <source>
        <strain evidence="9">SNU_AA5</strain>
        <tissue evidence="9">Soma without cirri and trophi</tissue>
    </source>
</reference>
<dbReference type="GO" id="GO:0008270">
    <property type="term" value="F:zinc ion binding"/>
    <property type="evidence" value="ECO:0007669"/>
    <property type="project" value="UniProtKB-KW"/>
</dbReference>
<evidence type="ECO:0000256" key="5">
    <source>
        <dbReference type="ARBA" id="ARBA00023242"/>
    </source>
</evidence>
<dbReference type="PROSITE" id="PS00028">
    <property type="entry name" value="ZINC_FINGER_C2H2_1"/>
    <property type="match status" value="7"/>
</dbReference>
<feature type="domain" description="C2H2-type" evidence="8">
    <location>
        <begin position="452"/>
        <end position="479"/>
    </location>
</feature>
<feature type="domain" description="C2H2-type" evidence="8">
    <location>
        <begin position="480"/>
        <end position="507"/>
    </location>
</feature>
<dbReference type="FunFam" id="3.30.160.60:FF:000100">
    <property type="entry name" value="Zinc finger 45-like"/>
    <property type="match status" value="2"/>
</dbReference>
<keyword evidence="2" id="KW-0677">Repeat</keyword>
<sequence>MDIQSLDKEEPVPYIMSGEGAAPEQVPGVAAEMSIQSLPELGAESTVISELTAETPKASKDAAGLVVLGVAGDYSHDTVTAAVVTGDGPAADALPAEVIGVSSGAVPQPAMTAAAPPAVTQAALEPVARISTEQVSVAMSEPVPIVTIELASGLAPGSEPGVPSTAAAATAVPVNVVPVAISSAVSMPPPSAEAVPIATTIPSTGGAGDNGGLHLADYLENAHIRIEDKLSGIINNDYRLYLHSEVVCDRCHTTLCQIHDLEMQTKHLKDQVVGFFWDTVEPRRAQKRRSSSQSYPLGPEVGVMYTESADGTSPRFRCMLCTNTYSRAAKARDHFIAKHAQIKRFKCTLCSEMFLTYKQKRHHELSHTAEMCTKCGKKYPGNKRGMLERHVAQCGELKRCRVCGAEFQNMSDFIKHRRDAHEKSATCDVCGKVVSARNLASHRAIHSDERNYTCHLCGSSFKAKGSLDTHLRTHSEDRPFSCATCGRSFKHRNNWKDHERGHLNIRDFVCHFCSKSFKQAKNLKQHLRQHDANPEIFTCPHCPSTFRYKYNMLAHVKTLHTGETSRRVRRRMRAPSELSASGSAASGGPAGGTHAVLVGLDPLQLSPGSVTSDSNSGVHVVAAAPAGTAVAAGSRSLPQLNPLNPSVVFMQTLQHHSIFSS</sequence>
<evidence type="ECO:0000256" key="4">
    <source>
        <dbReference type="ARBA" id="ARBA00022833"/>
    </source>
</evidence>
<evidence type="ECO:0000313" key="10">
    <source>
        <dbReference type="Proteomes" id="UP000440578"/>
    </source>
</evidence>
<feature type="compositionally biased region" description="Basic and acidic residues" evidence="7">
    <location>
        <begin position="1"/>
        <end position="11"/>
    </location>
</feature>
<keyword evidence="5" id="KW-0539">Nucleus</keyword>
<dbReference type="OrthoDB" id="3437960at2759"/>
<proteinExistence type="predicted"/>
<evidence type="ECO:0000256" key="3">
    <source>
        <dbReference type="ARBA" id="ARBA00022771"/>
    </source>
</evidence>
<keyword evidence="4" id="KW-0862">Zinc</keyword>
<dbReference type="EMBL" id="VIIS01002057">
    <property type="protein sequence ID" value="KAF0289163.1"/>
    <property type="molecule type" value="Genomic_DNA"/>
</dbReference>
<protein>
    <submittedName>
        <fullName evidence="9">Zinc finger protein 324A</fullName>
    </submittedName>
</protein>
<evidence type="ECO:0000259" key="8">
    <source>
        <dbReference type="PROSITE" id="PS50157"/>
    </source>
</evidence>
<dbReference type="GO" id="GO:0001228">
    <property type="term" value="F:DNA-binding transcription activator activity, RNA polymerase II-specific"/>
    <property type="evidence" value="ECO:0007669"/>
    <property type="project" value="TreeGrafter"/>
</dbReference>
<keyword evidence="1" id="KW-0479">Metal-binding</keyword>
<evidence type="ECO:0000256" key="7">
    <source>
        <dbReference type="SAM" id="MobiDB-lite"/>
    </source>
</evidence>
<evidence type="ECO:0000256" key="1">
    <source>
        <dbReference type="ARBA" id="ARBA00022723"/>
    </source>
</evidence>
<evidence type="ECO:0000313" key="9">
    <source>
        <dbReference type="EMBL" id="KAF0289163.1"/>
    </source>
</evidence>
<dbReference type="PANTHER" id="PTHR24393:SF34">
    <property type="entry name" value="PR_SET DOMAIN 13"/>
    <property type="match status" value="1"/>
</dbReference>
<dbReference type="PANTHER" id="PTHR24393">
    <property type="entry name" value="ZINC FINGER PROTEIN"/>
    <property type="match status" value="1"/>
</dbReference>
<feature type="domain" description="C2H2-type" evidence="8">
    <location>
        <begin position="345"/>
        <end position="372"/>
    </location>
</feature>
<dbReference type="GO" id="GO:0005634">
    <property type="term" value="C:nucleus"/>
    <property type="evidence" value="ECO:0007669"/>
    <property type="project" value="TreeGrafter"/>
</dbReference>